<keyword evidence="2" id="KW-1185">Reference proteome</keyword>
<dbReference type="AlphaFoldDB" id="A0A5J9TE54"/>
<gene>
    <name evidence="1" type="ORF">EJB05_43170</name>
</gene>
<dbReference type="Gramene" id="TVU09680">
    <property type="protein sequence ID" value="TVU09680"/>
    <property type="gene ID" value="EJB05_43170"/>
</dbReference>
<comment type="caution">
    <text evidence="1">The sequence shown here is derived from an EMBL/GenBank/DDBJ whole genome shotgun (WGS) entry which is preliminary data.</text>
</comment>
<protein>
    <submittedName>
        <fullName evidence="1">Uncharacterized protein</fullName>
    </submittedName>
</protein>
<reference evidence="1 2" key="1">
    <citation type="journal article" date="2019" name="Sci. Rep.">
        <title>A high-quality genome of Eragrostis curvula grass provides insights into Poaceae evolution and supports new strategies to enhance forage quality.</title>
        <authorList>
            <person name="Carballo J."/>
            <person name="Santos B.A.C.M."/>
            <person name="Zappacosta D."/>
            <person name="Garbus I."/>
            <person name="Selva J.P."/>
            <person name="Gallo C.A."/>
            <person name="Diaz A."/>
            <person name="Albertini E."/>
            <person name="Caccamo M."/>
            <person name="Echenique V."/>
        </authorList>
    </citation>
    <scope>NUCLEOTIDE SEQUENCE [LARGE SCALE GENOMIC DNA]</scope>
    <source>
        <strain evidence="2">cv. Victoria</strain>
        <tissue evidence="1">Leaf</tissue>
    </source>
</reference>
<accession>A0A5J9TE54</accession>
<name>A0A5J9TE54_9POAL</name>
<dbReference type="Proteomes" id="UP000324897">
    <property type="component" value="Chromosome 3"/>
</dbReference>
<feature type="non-terminal residue" evidence="1">
    <location>
        <position position="1"/>
    </location>
</feature>
<evidence type="ECO:0000313" key="2">
    <source>
        <dbReference type="Proteomes" id="UP000324897"/>
    </source>
</evidence>
<proteinExistence type="predicted"/>
<evidence type="ECO:0000313" key="1">
    <source>
        <dbReference type="EMBL" id="TVU09680.1"/>
    </source>
</evidence>
<dbReference type="EMBL" id="RWGY01000039">
    <property type="protein sequence ID" value="TVU09680.1"/>
    <property type="molecule type" value="Genomic_DNA"/>
</dbReference>
<dbReference type="OrthoDB" id="2274644at2759"/>
<sequence length="87" mass="10086">MHREDAIMIGDLKHRECLELEELTAISVDRILLPTLNDLLLQAYTLLRPKPLDYEQCNALVHEVTSIYRQGTEEFKVLTLDSNNTPY</sequence>
<organism evidence="1 2">
    <name type="scientific">Eragrostis curvula</name>
    <name type="common">weeping love grass</name>
    <dbReference type="NCBI Taxonomy" id="38414"/>
    <lineage>
        <taxon>Eukaryota</taxon>
        <taxon>Viridiplantae</taxon>
        <taxon>Streptophyta</taxon>
        <taxon>Embryophyta</taxon>
        <taxon>Tracheophyta</taxon>
        <taxon>Spermatophyta</taxon>
        <taxon>Magnoliopsida</taxon>
        <taxon>Liliopsida</taxon>
        <taxon>Poales</taxon>
        <taxon>Poaceae</taxon>
        <taxon>PACMAD clade</taxon>
        <taxon>Chloridoideae</taxon>
        <taxon>Eragrostideae</taxon>
        <taxon>Eragrostidinae</taxon>
        <taxon>Eragrostis</taxon>
    </lineage>
</organism>